<dbReference type="AlphaFoldDB" id="A0A1T5NCJ5"/>
<name>A0A1T5NCJ5_9BACT</name>
<gene>
    <name evidence="1" type="ORF">SAMN05660461_1128</name>
</gene>
<sequence>MEALEKIFFVNAGADGTFADSGHLSTTPADVEQIFSYLEEKDIEKLLIYFHGGLVSEKSGLKAATVMKEHFADTAAKRHTVAFVWETGPAEVVMQNLKNLKELTGKGMFDEIVKFVTKLVAKKLGLDDAKGGGTYLSDETIAAEKQKIEPFEDLDRSLDARGGTPLEIDEEDENYSTYYAKLETEAKGLVSAEGSDELKYEQAEGDEVARGGMLFVAKVVAQIAFAVLKRYFKKTHHDFYPTIMEEAFRKLYLDKIGGWGWKQIKDKSGNMFSSNSGRTGNNLHAGTHFLSLLDAHLQKRKAAGKKLDIELIGHSAGAIAVCNLLEATTNHFNAITYNNVFFLAPACRTDFFLQKGSPAQEKGVFKHFKMFTMDESNEKKDHCIPFAYTHSLLYLVSGLFEEEVDAKIMGLHEQLKATGRYESFDELKKLNQYISNNKLILSTDLENADESLRCSSLKHGDFDNDTLTLTAILKSI</sequence>
<accession>A0A1T5NCJ5</accession>
<dbReference type="EMBL" id="FUZZ01000001">
    <property type="protein sequence ID" value="SKC98211.1"/>
    <property type="molecule type" value="Genomic_DNA"/>
</dbReference>
<evidence type="ECO:0000313" key="1">
    <source>
        <dbReference type="EMBL" id="SKC98211.1"/>
    </source>
</evidence>
<keyword evidence="2" id="KW-1185">Reference proteome</keyword>
<protein>
    <submittedName>
        <fullName evidence="1">Uncharacterized protein</fullName>
    </submittedName>
</protein>
<evidence type="ECO:0000313" key="2">
    <source>
        <dbReference type="Proteomes" id="UP000190166"/>
    </source>
</evidence>
<proteinExistence type="predicted"/>
<dbReference type="Proteomes" id="UP000190166">
    <property type="component" value="Unassembled WGS sequence"/>
</dbReference>
<organism evidence="1 2">
    <name type="scientific">Chitinophaga ginsengisegetis</name>
    <dbReference type="NCBI Taxonomy" id="393003"/>
    <lineage>
        <taxon>Bacteria</taxon>
        <taxon>Pseudomonadati</taxon>
        <taxon>Bacteroidota</taxon>
        <taxon>Chitinophagia</taxon>
        <taxon>Chitinophagales</taxon>
        <taxon>Chitinophagaceae</taxon>
        <taxon>Chitinophaga</taxon>
    </lineage>
</organism>
<dbReference type="RefSeq" id="WP_079468414.1">
    <property type="nucleotide sequence ID" value="NZ_FUZZ01000001.1"/>
</dbReference>
<dbReference type="STRING" id="393003.SAMN05660461_1128"/>
<reference evidence="1 2" key="1">
    <citation type="submission" date="2017-02" db="EMBL/GenBank/DDBJ databases">
        <authorList>
            <person name="Peterson S.W."/>
        </authorList>
    </citation>
    <scope>NUCLEOTIDE SEQUENCE [LARGE SCALE GENOMIC DNA]</scope>
    <source>
        <strain evidence="1 2">DSM 18108</strain>
    </source>
</reference>